<protein>
    <submittedName>
        <fullName evidence="3">Cytochrome P450</fullName>
    </submittedName>
</protein>
<dbReference type="AlphaFoldDB" id="A0A1I7YAE5"/>
<name>A0A1I7YAE5_9BILA</name>
<keyword evidence="2" id="KW-1185">Reference proteome</keyword>
<sequence>MVERIAEMSGRARGGEELAATTTAFSTIYLFLSGPTDAGNKLIRRKIRVMQQELRGDKDDATRGRHPLEHRDADPLELMKKLTCVPPNFKHAILSTVSRYPRDETTT</sequence>
<evidence type="ECO:0000256" key="1">
    <source>
        <dbReference type="SAM" id="MobiDB-lite"/>
    </source>
</evidence>
<reference evidence="3" key="1">
    <citation type="submission" date="2016-11" db="UniProtKB">
        <authorList>
            <consortium name="WormBaseParasite"/>
        </authorList>
    </citation>
    <scope>IDENTIFICATION</scope>
</reference>
<dbReference type="Proteomes" id="UP000095287">
    <property type="component" value="Unplaced"/>
</dbReference>
<evidence type="ECO:0000313" key="2">
    <source>
        <dbReference type="Proteomes" id="UP000095287"/>
    </source>
</evidence>
<proteinExistence type="predicted"/>
<organism evidence="2 3">
    <name type="scientific">Steinernema glaseri</name>
    <dbReference type="NCBI Taxonomy" id="37863"/>
    <lineage>
        <taxon>Eukaryota</taxon>
        <taxon>Metazoa</taxon>
        <taxon>Ecdysozoa</taxon>
        <taxon>Nematoda</taxon>
        <taxon>Chromadorea</taxon>
        <taxon>Rhabditida</taxon>
        <taxon>Tylenchina</taxon>
        <taxon>Panagrolaimomorpha</taxon>
        <taxon>Strongyloidoidea</taxon>
        <taxon>Steinernematidae</taxon>
        <taxon>Steinernema</taxon>
    </lineage>
</organism>
<feature type="region of interest" description="Disordered" evidence="1">
    <location>
        <begin position="54"/>
        <end position="73"/>
    </location>
</feature>
<accession>A0A1I7YAE5</accession>
<dbReference type="WBParaSite" id="L893_g14118.t1">
    <property type="protein sequence ID" value="L893_g14118.t1"/>
    <property type="gene ID" value="L893_g14118"/>
</dbReference>
<evidence type="ECO:0000313" key="3">
    <source>
        <dbReference type="WBParaSite" id="L893_g14118.t1"/>
    </source>
</evidence>